<sequence length="452" mass="50144">MVTSVRKATLVGTLNNAMIHVFPTLCRLLLCTLLIWVSRGAALADSHPALLQQAQIDRLSASEYHTPLAGEPCTPEVFGERINILGRDRDNSAALVLGGTMFTPPLAGLEALPIGAVYLKHRWDDTRFRGVFSIFVNEADVSKSVGSLQFLGHLDNNTIPFPTAEIAGGREVKRTSIIWGNVTGRLGVGLRLPVAPFQVDNDLRVQLFYQGGYLYSKRVSDTGPNVVLPPDTLVHGPLLRLRYDGLARNLLELPHRGVAAGVDAEFMRRDSWSDANYGGAVYTRDETRDYFKVSGYLTAAAGIPGLSEKNRLLMSFYGGFAPYGSLDRFSAFRIGGGPLPSETDDLYRQVYPGAMFNQFPSSDYLIGSAEYRRELLFFLYLHLRATYAWVNRDIFTSRRLKFLDQRGEAYSAAITSGFLWDSELYLEYAYDTSILRNGSSGNTISVLWSKGF</sequence>
<dbReference type="Proteomes" id="UP000319449">
    <property type="component" value="Unassembled WGS sequence"/>
</dbReference>
<protein>
    <recommendedName>
        <fullName evidence="3">Porin</fullName>
    </recommendedName>
</protein>
<dbReference type="AlphaFoldDB" id="A0A562WSH2"/>
<dbReference type="EMBL" id="VLLN01000003">
    <property type="protein sequence ID" value="TWJ32707.1"/>
    <property type="molecule type" value="Genomic_DNA"/>
</dbReference>
<gene>
    <name evidence="1" type="ORF">JN12_00682</name>
</gene>
<reference evidence="1 2" key="1">
    <citation type="submission" date="2019-07" db="EMBL/GenBank/DDBJ databases">
        <title>Genomic Encyclopedia of Archaeal and Bacterial Type Strains, Phase II (KMG-II): from individual species to whole genera.</title>
        <authorList>
            <person name="Goeker M."/>
        </authorList>
    </citation>
    <scope>NUCLEOTIDE SEQUENCE [LARGE SCALE GENOMIC DNA]</scope>
    <source>
        <strain evidence="1 2">ATCC BAA-1139</strain>
    </source>
</reference>
<comment type="caution">
    <text evidence="1">The sequence shown here is derived from an EMBL/GenBank/DDBJ whole genome shotgun (WGS) entry which is preliminary data.</text>
</comment>
<evidence type="ECO:0000313" key="2">
    <source>
        <dbReference type="Proteomes" id="UP000319449"/>
    </source>
</evidence>
<evidence type="ECO:0000313" key="1">
    <source>
        <dbReference type="EMBL" id="TWJ32707.1"/>
    </source>
</evidence>
<organism evidence="1 2">
    <name type="scientific">Geobacter argillaceus</name>
    <dbReference type="NCBI Taxonomy" id="345631"/>
    <lineage>
        <taxon>Bacteria</taxon>
        <taxon>Pseudomonadati</taxon>
        <taxon>Thermodesulfobacteriota</taxon>
        <taxon>Desulfuromonadia</taxon>
        <taxon>Geobacterales</taxon>
        <taxon>Geobacteraceae</taxon>
        <taxon>Geobacter</taxon>
    </lineage>
</organism>
<name>A0A562WSH2_9BACT</name>
<keyword evidence="2" id="KW-1185">Reference proteome</keyword>
<proteinExistence type="predicted"/>
<evidence type="ECO:0008006" key="3">
    <source>
        <dbReference type="Google" id="ProtNLM"/>
    </source>
</evidence>
<accession>A0A562WSH2</accession>